<name>A0A4U1D608_9BACI</name>
<dbReference type="SUPFAM" id="SSF103378">
    <property type="entry name" value="2-methylcitrate dehydratase PrpD"/>
    <property type="match status" value="1"/>
</dbReference>
<comment type="similarity">
    <text evidence="1">Belongs to the PrpD family.</text>
</comment>
<dbReference type="AlphaFoldDB" id="A0A4U1D608"/>
<evidence type="ECO:0000313" key="4">
    <source>
        <dbReference type="EMBL" id="TKC18012.1"/>
    </source>
</evidence>
<evidence type="ECO:0000259" key="2">
    <source>
        <dbReference type="Pfam" id="PF03972"/>
    </source>
</evidence>
<protein>
    <submittedName>
        <fullName evidence="4">MmgE/PrpD family protein</fullName>
    </submittedName>
</protein>
<dbReference type="PANTHER" id="PTHR16943:SF8">
    <property type="entry name" value="2-METHYLCITRATE DEHYDRATASE"/>
    <property type="match status" value="1"/>
</dbReference>
<dbReference type="Proteomes" id="UP000307756">
    <property type="component" value="Unassembled WGS sequence"/>
</dbReference>
<evidence type="ECO:0000313" key="5">
    <source>
        <dbReference type="Proteomes" id="UP000307756"/>
    </source>
</evidence>
<dbReference type="InterPro" id="IPR005656">
    <property type="entry name" value="MmgE_PrpD"/>
</dbReference>
<sequence>MASHVRVVPSVTKELSEFTSALKLKDLPRDVIEKTKLCILDALACGLYGSKLPWGELAIQFGQSFGKADEATVFGTNIKIPADLAALVNGTLIQSFEIDDLHKIAVIHPGAEVIPAVLATAEKRILEGEVINGEKVILSVLAGYEVGCRVGVASGALQLKRGFHPSATSGVFGAAAGVAKILDLDKDRTSHSLGIAGTQSAGLMSAQYGAMAKRMNAGRSAQSGVYAGILSQMGFTGITDVLEAEYGGFFTSFADNVRPEDALVNLGCEFEVINVGFKAYACCGSNHTSIDVILELLEQHSGLNAENVNQIIIYTTSTTKKHVGWEYVPSGMTGAQMNLAYAVAVTLTDGECFIDQYHEERIADPTLLNLINKIKIIPVERLDKLGREGRHAIELEVHLKNGSVLRGNRVHARGSSYFPLTDGEVKTKFEKLVKTIFPIDKVEKLKEVILHLEDCSDVRELTKLLQL</sequence>
<dbReference type="GO" id="GO:0016829">
    <property type="term" value="F:lyase activity"/>
    <property type="evidence" value="ECO:0007669"/>
    <property type="project" value="InterPro"/>
</dbReference>
<evidence type="ECO:0000256" key="1">
    <source>
        <dbReference type="ARBA" id="ARBA00006174"/>
    </source>
</evidence>
<dbReference type="Gene3D" id="1.10.4100.10">
    <property type="entry name" value="2-methylcitrate dehydratase PrpD"/>
    <property type="match status" value="1"/>
</dbReference>
<feature type="domain" description="MmgE/PrpD N-terminal" evidence="2">
    <location>
        <begin position="14"/>
        <end position="255"/>
    </location>
</feature>
<proteinExistence type="inferred from homology"/>
<gene>
    <name evidence="4" type="ORF">FA727_00110</name>
</gene>
<dbReference type="Gene3D" id="3.30.1330.120">
    <property type="entry name" value="2-methylcitrate dehydratase PrpD"/>
    <property type="match status" value="1"/>
</dbReference>
<accession>A0A4U1D608</accession>
<dbReference type="InterPro" id="IPR042183">
    <property type="entry name" value="MmgE/PrpD_sf_1"/>
</dbReference>
<dbReference type="Pfam" id="PF19305">
    <property type="entry name" value="MmgE_PrpD_C"/>
    <property type="match status" value="1"/>
</dbReference>
<keyword evidence="5" id="KW-1185">Reference proteome</keyword>
<feature type="domain" description="MmgE/PrpD C-terminal" evidence="3">
    <location>
        <begin position="280"/>
        <end position="453"/>
    </location>
</feature>
<dbReference type="InterPro" id="IPR045336">
    <property type="entry name" value="MmgE_PrpD_N"/>
</dbReference>
<evidence type="ECO:0000259" key="3">
    <source>
        <dbReference type="Pfam" id="PF19305"/>
    </source>
</evidence>
<dbReference type="InterPro" id="IPR045337">
    <property type="entry name" value="MmgE_PrpD_C"/>
</dbReference>
<comment type="caution">
    <text evidence="4">The sequence shown here is derived from an EMBL/GenBank/DDBJ whole genome shotgun (WGS) entry which is preliminary data.</text>
</comment>
<reference evidence="4 5" key="1">
    <citation type="journal article" date="2011" name="J. Microbiol.">
        <title>Bacillus kyonggiensis sp. nov., isolated from soil of a lettuce field.</title>
        <authorList>
            <person name="Dong K."/>
            <person name="Lee S."/>
        </authorList>
    </citation>
    <scope>NUCLEOTIDE SEQUENCE [LARGE SCALE GENOMIC DNA]</scope>
    <source>
        <strain evidence="4 5">NB22</strain>
    </source>
</reference>
<dbReference type="RefSeq" id="WP_136828729.1">
    <property type="nucleotide sequence ID" value="NZ_SWBM01000001.1"/>
</dbReference>
<dbReference type="Pfam" id="PF03972">
    <property type="entry name" value="MmgE_PrpD_N"/>
    <property type="match status" value="1"/>
</dbReference>
<organism evidence="4 5">
    <name type="scientific">Robertmurraya kyonggiensis</name>
    <dbReference type="NCBI Taxonomy" id="1037680"/>
    <lineage>
        <taxon>Bacteria</taxon>
        <taxon>Bacillati</taxon>
        <taxon>Bacillota</taxon>
        <taxon>Bacilli</taxon>
        <taxon>Bacillales</taxon>
        <taxon>Bacillaceae</taxon>
        <taxon>Robertmurraya</taxon>
    </lineage>
</organism>
<dbReference type="InterPro" id="IPR042188">
    <property type="entry name" value="MmgE/PrpD_sf_2"/>
</dbReference>
<dbReference type="EMBL" id="SWBM01000001">
    <property type="protein sequence ID" value="TKC18012.1"/>
    <property type="molecule type" value="Genomic_DNA"/>
</dbReference>
<dbReference type="PANTHER" id="PTHR16943">
    <property type="entry name" value="2-METHYLCITRATE DEHYDRATASE-RELATED"/>
    <property type="match status" value="1"/>
</dbReference>
<dbReference type="OrthoDB" id="9791416at2"/>
<dbReference type="InterPro" id="IPR036148">
    <property type="entry name" value="MmgE/PrpD_sf"/>
</dbReference>